<evidence type="ECO:0000256" key="2">
    <source>
        <dbReference type="ARBA" id="ARBA00023274"/>
    </source>
</evidence>
<dbReference type="InterPro" id="IPR036870">
    <property type="entry name" value="Ribosomal_bS18_sf"/>
</dbReference>
<dbReference type="EMBL" id="JAGPXF010000001">
    <property type="protein sequence ID" value="KAH7261928.1"/>
    <property type="molecule type" value="Genomic_DNA"/>
</dbReference>
<reference evidence="5" key="1">
    <citation type="journal article" date="2021" name="Nat. Commun.">
        <title>Genetic determinants of endophytism in the Arabidopsis root mycobiome.</title>
        <authorList>
            <person name="Mesny F."/>
            <person name="Miyauchi S."/>
            <person name="Thiergart T."/>
            <person name="Pickel B."/>
            <person name="Atanasova L."/>
            <person name="Karlsson M."/>
            <person name="Huettel B."/>
            <person name="Barry K.W."/>
            <person name="Haridas S."/>
            <person name="Chen C."/>
            <person name="Bauer D."/>
            <person name="Andreopoulos W."/>
            <person name="Pangilinan J."/>
            <person name="LaButti K."/>
            <person name="Riley R."/>
            <person name="Lipzen A."/>
            <person name="Clum A."/>
            <person name="Drula E."/>
            <person name="Henrissat B."/>
            <person name="Kohler A."/>
            <person name="Grigoriev I.V."/>
            <person name="Martin F.M."/>
            <person name="Hacquard S."/>
        </authorList>
    </citation>
    <scope>NUCLEOTIDE SEQUENCE</scope>
    <source>
        <strain evidence="5">MPI-SDFR-AT-0068</strain>
    </source>
</reference>
<comment type="caution">
    <text evidence="5">The sequence shown here is derived from an EMBL/GenBank/DDBJ whole genome shotgun (WGS) entry which is preliminary data.</text>
</comment>
<dbReference type="OrthoDB" id="21463at2759"/>
<dbReference type="Proteomes" id="UP000813427">
    <property type="component" value="Unassembled WGS sequence"/>
</dbReference>
<protein>
    <recommendedName>
        <fullName evidence="3">Small ribosomal subunit protein bS18m</fullName>
    </recommendedName>
</protein>
<dbReference type="GO" id="GO:0006412">
    <property type="term" value="P:translation"/>
    <property type="evidence" value="ECO:0007669"/>
    <property type="project" value="InterPro"/>
</dbReference>
<dbReference type="GO" id="GO:1990904">
    <property type="term" value="C:ribonucleoprotein complex"/>
    <property type="evidence" value="ECO:0007669"/>
    <property type="project" value="UniProtKB-KW"/>
</dbReference>
<keyword evidence="1 5" id="KW-0689">Ribosomal protein</keyword>
<gene>
    <name evidence="5" type="ORF">BKA59DRAFT_6876</name>
</gene>
<evidence type="ECO:0000256" key="4">
    <source>
        <dbReference type="SAM" id="MobiDB-lite"/>
    </source>
</evidence>
<name>A0A8K0WHI5_9HYPO</name>
<evidence type="ECO:0000313" key="5">
    <source>
        <dbReference type="EMBL" id="KAH7261928.1"/>
    </source>
</evidence>
<dbReference type="GO" id="GO:0005840">
    <property type="term" value="C:ribosome"/>
    <property type="evidence" value="ECO:0007669"/>
    <property type="project" value="UniProtKB-KW"/>
</dbReference>
<dbReference type="InterPro" id="IPR001648">
    <property type="entry name" value="Ribosomal_bS18"/>
</dbReference>
<proteinExistence type="predicted"/>
<keyword evidence="6" id="KW-1185">Reference proteome</keyword>
<sequence length="222" mass="25089">MPPRLPTPSAASAIMRSVIRPFSTTAPAAAPREFTPPAGAHNHRLANLNNSSHSKNTSNNRTGGRGGGTTRGDAAARLLDRYKSRANSYSMEKSQQMDFLKNQKMSNDFLKQMPRRWQAGDVYSPHDLSPIEMQKWRKKSVRNNDVIDALGISPLDMYKNFSLIEHFTSSSGMINHSNLTRLRPVNQRKVAKMVRRVQGMGIYPSVHAHPEMLRDQFFQRQN</sequence>
<dbReference type="Pfam" id="PF01084">
    <property type="entry name" value="Ribosomal_S18"/>
    <property type="match status" value="1"/>
</dbReference>
<accession>A0A8K0WHI5</accession>
<evidence type="ECO:0000256" key="1">
    <source>
        <dbReference type="ARBA" id="ARBA00022980"/>
    </source>
</evidence>
<evidence type="ECO:0000313" key="6">
    <source>
        <dbReference type="Proteomes" id="UP000813427"/>
    </source>
</evidence>
<dbReference type="Gene3D" id="4.10.640.10">
    <property type="entry name" value="Ribosomal protein S18"/>
    <property type="match status" value="1"/>
</dbReference>
<keyword evidence="2" id="KW-0687">Ribonucleoprotein</keyword>
<dbReference type="AlphaFoldDB" id="A0A8K0WHI5"/>
<feature type="region of interest" description="Disordered" evidence="4">
    <location>
        <begin position="28"/>
        <end position="72"/>
    </location>
</feature>
<dbReference type="GO" id="GO:0003735">
    <property type="term" value="F:structural constituent of ribosome"/>
    <property type="evidence" value="ECO:0007669"/>
    <property type="project" value="InterPro"/>
</dbReference>
<feature type="compositionally biased region" description="Low complexity" evidence="4">
    <location>
        <begin position="47"/>
        <end position="62"/>
    </location>
</feature>
<evidence type="ECO:0000256" key="3">
    <source>
        <dbReference type="ARBA" id="ARBA00035264"/>
    </source>
</evidence>
<organism evidence="5 6">
    <name type="scientific">Fusarium tricinctum</name>
    <dbReference type="NCBI Taxonomy" id="61284"/>
    <lineage>
        <taxon>Eukaryota</taxon>
        <taxon>Fungi</taxon>
        <taxon>Dikarya</taxon>
        <taxon>Ascomycota</taxon>
        <taxon>Pezizomycotina</taxon>
        <taxon>Sordariomycetes</taxon>
        <taxon>Hypocreomycetidae</taxon>
        <taxon>Hypocreales</taxon>
        <taxon>Nectriaceae</taxon>
        <taxon>Fusarium</taxon>
        <taxon>Fusarium tricinctum species complex</taxon>
    </lineage>
</organism>
<dbReference type="SUPFAM" id="SSF46911">
    <property type="entry name" value="Ribosomal protein S18"/>
    <property type="match status" value="1"/>
</dbReference>